<protein>
    <submittedName>
        <fullName evidence="2">Uncharacterized protein</fullName>
    </submittedName>
</protein>
<dbReference type="EMBL" id="RBNJ01004841">
    <property type="protein sequence ID" value="RUS29678.1"/>
    <property type="molecule type" value="Genomic_DNA"/>
</dbReference>
<evidence type="ECO:0000313" key="3">
    <source>
        <dbReference type="Proteomes" id="UP000274822"/>
    </source>
</evidence>
<dbReference type="AlphaFoldDB" id="A0A433QIM0"/>
<name>A0A433QIM0_9FUNG</name>
<gene>
    <name evidence="2" type="ORF">BC938DRAFT_480379</name>
</gene>
<keyword evidence="3" id="KW-1185">Reference proteome</keyword>
<evidence type="ECO:0000313" key="2">
    <source>
        <dbReference type="EMBL" id="RUS29678.1"/>
    </source>
</evidence>
<dbReference type="Proteomes" id="UP000274822">
    <property type="component" value="Unassembled WGS sequence"/>
</dbReference>
<evidence type="ECO:0000256" key="1">
    <source>
        <dbReference type="SAM" id="MobiDB-lite"/>
    </source>
</evidence>
<feature type="compositionally biased region" description="Acidic residues" evidence="1">
    <location>
        <begin position="168"/>
        <end position="185"/>
    </location>
</feature>
<sequence>MAAKPPLHSRPCFDLQPNTPPFNPPPFLHPALAAMDIKDWTYHGFASQIVILNIPVDSVQGVERLWLELLEEICSRKDIPSPFEQLKDTEATLSHYIHLRLRSRVKASVKGTQQLLELQTRDTLASGLVTDVLESTINGPEKNPFNVSFDEYVDPGLERKRKRSVDDISSDEEDGENSVEDNDRADDDKSSLQSEENESGVRKACLKALHASYEEARKKEAHTDPVWWRIADVTASTTFTMSDTEAFQELKTYMMFYRK</sequence>
<proteinExistence type="predicted"/>
<comment type="caution">
    <text evidence="2">The sequence shown here is derived from an EMBL/GenBank/DDBJ whole genome shotgun (WGS) entry which is preliminary data.</text>
</comment>
<accession>A0A433QIM0</accession>
<feature type="region of interest" description="Disordered" evidence="1">
    <location>
        <begin position="160"/>
        <end position="199"/>
    </location>
</feature>
<reference evidence="2 3" key="1">
    <citation type="journal article" date="2018" name="New Phytol.">
        <title>Phylogenomics of Endogonaceae and evolution of mycorrhizas within Mucoromycota.</title>
        <authorList>
            <person name="Chang Y."/>
            <person name="Desiro A."/>
            <person name="Na H."/>
            <person name="Sandor L."/>
            <person name="Lipzen A."/>
            <person name="Clum A."/>
            <person name="Barry K."/>
            <person name="Grigoriev I.V."/>
            <person name="Martin F.M."/>
            <person name="Stajich J.E."/>
            <person name="Smith M.E."/>
            <person name="Bonito G."/>
            <person name="Spatafora J.W."/>
        </authorList>
    </citation>
    <scope>NUCLEOTIDE SEQUENCE [LARGE SCALE GENOMIC DNA]</scope>
    <source>
        <strain evidence="2 3">AD002</strain>
    </source>
</reference>
<organism evidence="2 3">
    <name type="scientific">Jimgerdemannia flammicorona</name>
    <dbReference type="NCBI Taxonomy" id="994334"/>
    <lineage>
        <taxon>Eukaryota</taxon>
        <taxon>Fungi</taxon>
        <taxon>Fungi incertae sedis</taxon>
        <taxon>Mucoromycota</taxon>
        <taxon>Mucoromycotina</taxon>
        <taxon>Endogonomycetes</taxon>
        <taxon>Endogonales</taxon>
        <taxon>Endogonaceae</taxon>
        <taxon>Jimgerdemannia</taxon>
    </lineage>
</organism>